<organism evidence="2 3">
    <name type="scientific">Fulvimarina pelagi HTCC2506</name>
    <dbReference type="NCBI Taxonomy" id="314231"/>
    <lineage>
        <taxon>Bacteria</taxon>
        <taxon>Pseudomonadati</taxon>
        <taxon>Pseudomonadota</taxon>
        <taxon>Alphaproteobacteria</taxon>
        <taxon>Hyphomicrobiales</taxon>
        <taxon>Aurantimonadaceae</taxon>
        <taxon>Fulvimarina</taxon>
    </lineage>
</organism>
<dbReference type="Gene3D" id="1.10.260.40">
    <property type="entry name" value="lambda repressor-like DNA-binding domains"/>
    <property type="match status" value="1"/>
</dbReference>
<proteinExistence type="predicted"/>
<name>Q0G626_9HYPH</name>
<comment type="caution">
    <text evidence="2">The sequence shown here is derived from an EMBL/GenBank/DDBJ whole genome shotgun (WGS) entry which is preliminary data.</text>
</comment>
<protein>
    <submittedName>
        <fullName evidence="2">Transcriptional Regulator, XRE family protein</fullName>
    </submittedName>
</protein>
<dbReference type="Pfam" id="PF01381">
    <property type="entry name" value="HTH_3"/>
    <property type="match status" value="1"/>
</dbReference>
<dbReference type="PROSITE" id="PS50943">
    <property type="entry name" value="HTH_CROC1"/>
    <property type="match status" value="1"/>
</dbReference>
<dbReference type="SUPFAM" id="SSF47413">
    <property type="entry name" value="lambda repressor-like DNA-binding domains"/>
    <property type="match status" value="1"/>
</dbReference>
<dbReference type="eggNOG" id="COG1426">
    <property type="taxonomic scope" value="Bacteria"/>
</dbReference>
<feature type="domain" description="HTH cro/C1-type" evidence="1">
    <location>
        <begin position="40"/>
        <end position="73"/>
    </location>
</feature>
<dbReference type="InterPro" id="IPR010982">
    <property type="entry name" value="Lambda_DNA-bd_dom_sf"/>
</dbReference>
<dbReference type="RefSeq" id="WP_007066862.1">
    <property type="nucleotide sequence ID" value="NZ_DS022272.1"/>
</dbReference>
<dbReference type="CDD" id="cd00093">
    <property type="entry name" value="HTH_XRE"/>
    <property type="match status" value="1"/>
</dbReference>
<accession>Q0G626</accession>
<reference evidence="2 3" key="1">
    <citation type="journal article" date="2010" name="J. Bacteriol.">
        <title>Genome sequence of Fulvimarina pelagi HTCC2506T, a Mn(II)-oxidizing alphaproteobacterium possessing an aerobic anoxygenic photosynthetic gene cluster and Xanthorhodopsin.</title>
        <authorList>
            <person name="Kang I."/>
            <person name="Oh H.M."/>
            <person name="Lim S.I."/>
            <person name="Ferriera S."/>
            <person name="Giovannoni S.J."/>
            <person name="Cho J.C."/>
        </authorList>
    </citation>
    <scope>NUCLEOTIDE SEQUENCE [LARGE SCALE GENOMIC DNA]</scope>
    <source>
        <strain evidence="2 3">HTCC2506</strain>
    </source>
</reference>
<dbReference type="AlphaFoldDB" id="Q0G626"/>
<gene>
    <name evidence="2" type="ORF">FP2506_08601</name>
</gene>
<evidence type="ECO:0000313" key="3">
    <source>
        <dbReference type="Proteomes" id="UP000004310"/>
    </source>
</evidence>
<keyword evidence="3" id="KW-1185">Reference proteome</keyword>
<sequence>MKETTSCYSCLKRSVDNGATSEEWLGHRRATELPMTPVAFKAWRKGLGLKQKDAAEKLGLKKRVIQYYEKGARGGKDVDIPKTVELACFALSMGVEGYDGKVLPGVAEVAKPREPFE</sequence>
<dbReference type="EMBL" id="AATP01000001">
    <property type="protein sequence ID" value="EAU42888.1"/>
    <property type="molecule type" value="Genomic_DNA"/>
</dbReference>
<dbReference type="STRING" id="217511.GCA_001463845_00487"/>
<dbReference type="InterPro" id="IPR001387">
    <property type="entry name" value="Cro/C1-type_HTH"/>
</dbReference>
<dbReference type="Proteomes" id="UP000004310">
    <property type="component" value="Unassembled WGS sequence"/>
</dbReference>
<dbReference type="HOGENOM" id="CLU_2081376_0_0_5"/>
<evidence type="ECO:0000259" key="1">
    <source>
        <dbReference type="PROSITE" id="PS50943"/>
    </source>
</evidence>
<dbReference type="GO" id="GO:0003677">
    <property type="term" value="F:DNA binding"/>
    <property type="evidence" value="ECO:0007669"/>
    <property type="project" value="InterPro"/>
</dbReference>
<evidence type="ECO:0000313" key="2">
    <source>
        <dbReference type="EMBL" id="EAU42888.1"/>
    </source>
</evidence>